<evidence type="ECO:0000259" key="1">
    <source>
        <dbReference type="Pfam" id="PF12973"/>
    </source>
</evidence>
<evidence type="ECO:0000313" key="3">
    <source>
        <dbReference type="Proteomes" id="UP000018418"/>
    </source>
</evidence>
<dbReference type="STRING" id="396323.VH98_08040"/>
<dbReference type="OrthoDB" id="9801227at2"/>
<reference evidence="2 3" key="1">
    <citation type="submission" date="2013-10" db="EMBL/GenBank/DDBJ databases">
        <title>The Genome Sequence of Acinetobacter brisouii CIP 110357.</title>
        <authorList>
            <consortium name="The Broad Institute Genomics Platform"/>
            <consortium name="The Broad Institute Genome Sequencing Center for Infectious Disease"/>
            <person name="Cerqueira G."/>
            <person name="Feldgarden M."/>
            <person name="Courvalin P."/>
            <person name="Grillot-Courvalin C."/>
            <person name="Clermont D."/>
            <person name="Rocha E."/>
            <person name="Yoon E.-J."/>
            <person name="Nemec A."/>
            <person name="Young S.K."/>
            <person name="Zeng Q."/>
            <person name="Gargeya S."/>
            <person name="Fitzgerald M."/>
            <person name="Abouelleil A."/>
            <person name="Alvarado L."/>
            <person name="Berlin A.M."/>
            <person name="Chapman S.B."/>
            <person name="Gainer-Dewar J."/>
            <person name="Goldberg J."/>
            <person name="Gnerre S."/>
            <person name="Griggs A."/>
            <person name="Gujja S."/>
            <person name="Hansen M."/>
            <person name="Howarth C."/>
            <person name="Imamovic A."/>
            <person name="Ireland A."/>
            <person name="Larimer J."/>
            <person name="McCowan C."/>
            <person name="Murphy C."/>
            <person name="Pearson M."/>
            <person name="Poon T.W."/>
            <person name="Priest M."/>
            <person name="Roberts A."/>
            <person name="Saif S."/>
            <person name="Shea T."/>
            <person name="Sykes S."/>
            <person name="Wortman J."/>
            <person name="Nusbaum C."/>
            <person name="Birren B."/>
        </authorList>
    </citation>
    <scope>NUCLEOTIDE SEQUENCE [LARGE SCALE GENOMIC DNA]</scope>
    <source>
        <strain evidence="2 3">CIP 110357</strain>
    </source>
</reference>
<gene>
    <name evidence="2" type="ORF">P255_00726</name>
</gene>
<keyword evidence="3" id="KW-1185">Reference proteome</keyword>
<dbReference type="AlphaFoldDB" id="V2UV93"/>
<dbReference type="HOGENOM" id="CLU_111523_0_0_6"/>
<dbReference type="InterPro" id="IPR014710">
    <property type="entry name" value="RmlC-like_jellyroll"/>
</dbReference>
<dbReference type="PATRIC" id="fig|1341683.3.peg.719"/>
<dbReference type="EMBL" id="AYEU01000003">
    <property type="protein sequence ID" value="ESK52570.1"/>
    <property type="molecule type" value="Genomic_DNA"/>
</dbReference>
<sequence>MLINADFSQSVMMTPEQYEWIPSPQKGIDRVMLDRIGAEKARATSIVRYAPSSIFPPHNHPNGEEILVLDGTFSEKGHDYPTGWYLRNPDGTSHQPFSHDGAVIFVKLRQMSSDDDQTIRVNTNLIEAWHTENGQRICPLFQNENEKVELRQIPMNDLLQIESDQFTEILILDGTLNIDHQVFPTGSWIRLAKNSNHGQITAKTQVKLYLKTMKNITNID</sequence>
<proteinExistence type="predicted"/>
<organism evidence="2 3">
    <name type="scientific">Acinetobacter brisouii CIP 110357</name>
    <dbReference type="NCBI Taxonomy" id="1341683"/>
    <lineage>
        <taxon>Bacteria</taxon>
        <taxon>Pseudomonadati</taxon>
        <taxon>Pseudomonadota</taxon>
        <taxon>Gammaproteobacteria</taxon>
        <taxon>Moraxellales</taxon>
        <taxon>Moraxellaceae</taxon>
        <taxon>Acinetobacter</taxon>
    </lineage>
</organism>
<dbReference type="RefSeq" id="WP_004903664.1">
    <property type="nucleotide sequence ID" value="NZ_BBTI01000001.1"/>
</dbReference>
<dbReference type="SUPFAM" id="SSF51182">
    <property type="entry name" value="RmlC-like cupins"/>
    <property type="match status" value="2"/>
</dbReference>
<dbReference type="Gene3D" id="2.60.120.10">
    <property type="entry name" value="Jelly Rolls"/>
    <property type="match status" value="1"/>
</dbReference>
<dbReference type="Pfam" id="PF12973">
    <property type="entry name" value="Cupin_7"/>
    <property type="match status" value="1"/>
</dbReference>
<evidence type="ECO:0000313" key="2">
    <source>
        <dbReference type="EMBL" id="ESK52570.1"/>
    </source>
</evidence>
<protein>
    <recommendedName>
        <fullName evidence="1">ChrR-like cupin domain-containing protein</fullName>
    </recommendedName>
</protein>
<dbReference type="Proteomes" id="UP000018418">
    <property type="component" value="Unassembled WGS sequence"/>
</dbReference>
<name>V2UV93_9GAMM</name>
<comment type="caution">
    <text evidence="2">The sequence shown here is derived from an EMBL/GenBank/DDBJ whole genome shotgun (WGS) entry which is preliminary data.</text>
</comment>
<dbReference type="InterPro" id="IPR025979">
    <property type="entry name" value="ChrR-like_cupin_dom"/>
</dbReference>
<dbReference type="InterPro" id="IPR011051">
    <property type="entry name" value="RmlC_Cupin_sf"/>
</dbReference>
<feature type="domain" description="ChrR-like cupin" evidence="1">
    <location>
        <begin position="9"/>
        <end position="111"/>
    </location>
</feature>
<dbReference type="CDD" id="cd20303">
    <property type="entry name" value="cupin_ChrR_1"/>
    <property type="match status" value="1"/>
</dbReference>
<accession>V2UV93</accession>